<evidence type="ECO:0000256" key="1">
    <source>
        <dbReference type="ARBA" id="ARBA00010603"/>
    </source>
</evidence>
<dbReference type="GeneID" id="115889758"/>
<proteinExistence type="inferred from homology"/>
<dbReference type="Proteomes" id="UP000504635">
    <property type="component" value="Unplaced"/>
</dbReference>
<comment type="similarity">
    <text evidence="1">Belongs to the dymeclin family.</text>
</comment>
<keyword evidence="4" id="KW-0449">Lipoprotein</keyword>
<dbReference type="KEGG" id="soy:115889758"/>
<name>A0A6J2YSC0_SITOR</name>
<dbReference type="GO" id="GO:0007030">
    <property type="term" value="P:Golgi organization"/>
    <property type="evidence" value="ECO:0007669"/>
    <property type="project" value="TreeGrafter"/>
</dbReference>
<keyword evidence="6" id="KW-1185">Reference proteome</keyword>
<dbReference type="FunCoup" id="A0A6J2YSC0">
    <property type="interactions" value="1980"/>
</dbReference>
<evidence type="ECO:0000256" key="2">
    <source>
        <dbReference type="ARBA" id="ARBA00015736"/>
    </source>
</evidence>
<evidence type="ECO:0000256" key="3">
    <source>
        <dbReference type="ARBA" id="ARBA00022707"/>
    </source>
</evidence>
<evidence type="ECO:0000313" key="6">
    <source>
        <dbReference type="Proteomes" id="UP000504635"/>
    </source>
</evidence>
<reference evidence="7" key="1">
    <citation type="submission" date="2025-08" db="UniProtKB">
        <authorList>
            <consortium name="RefSeq"/>
        </authorList>
    </citation>
    <scope>IDENTIFICATION</scope>
    <source>
        <tissue evidence="7">Gonads</tissue>
    </source>
</reference>
<feature type="coiled-coil region" evidence="5">
    <location>
        <begin position="478"/>
        <end position="527"/>
    </location>
</feature>
<dbReference type="GO" id="GO:0005794">
    <property type="term" value="C:Golgi apparatus"/>
    <property type="evidence" value="ECO:0007669"/>
    <property type="project" value="TreeGrafter"/>
</dbReference>
<dbReference type="PANTHER" id="PTHR12895">
    <property type="entry name" value="DYMECLIN"/>
    <property type="match status" value="1"/>
</dbReference>
<gene>
    <name evidence="7" type="primary">LOC115889758</name>
</gene>
<evidence type="ECO:0000256" key="5">
    <source>
        <dbReference type="SAM" id="Coils"/>
    </source>
</evidence>
<dbReference type="PANTHER" id="PTHR12895:SF9">
    <property type="entry name" value="DYMECLIN"/>
    <property type="match status" value="1"/>
</dbReference>
<organism evidence="6 7">
    <name type="scientific">Sitophilus oryzae</name>
    <name type="common">Rice weevil</name>
    <name type="synonym">Curculio oryzae</name>
    <dbReference type="NCBI Taxonomy" id="7048"/>
    <lineage>
        <taxon>Eukaryota</taxon>
        <taxon>Metazoa</taxon>
        <taxon>Ecdysozoa</taxon>
        <taxon>Arthropoda</taxon>
        <taxon>Hexapoda</taxon>
        <taxon>Insecta</taxon>
        <taxon>Pterygota</taxon>
        <taxon>Neoptera</taxon>
        <taxon>Endopterygota</taxon>
        <taxon>Coleoptera</taxon>
        <taxon>Polyphaga</taxon>
        <taxon>Cucujiformia</taxon>
        <taxon>Curculionidae</taxon>
        <taxon>Dryophthorinae</taxon>
        <taxon>Sitophilus</taxon>
    </lineage>
</organism>
<dbReference type="Pfam" id="PF09742">
    <property type="entry name" value="Dymeclin"/>
    <property type="match status" value="1"/>
</dbReference>
<sequence>MGTAISRNIDLSTNEYCIKFVSNNPITFNDPFWNRFLAFNITPPSTRNDQILLESKIEPLCQELLKSNLTSGNLGTLIKIFIIRSSELLGAADSNANLFSWQIFNTLFTIRCFLKFLTEVVTDEGQFVEHIEVNGDGTVLDAFISSLFTVIVDVPVKDSTYLIHLECVTCLLIILSVQFHLGQKSDRSLIYNVVMKGKHVISTPIFIKCLLTNFINQQSPVPAYGSNQGHSLVTGLASEIWSLLTFNRKSEDQDNLSDQSEFQKAPLAVQSLLLLLVLVHNWTTLNNPYRLSLFSCLNQDNNPIAPTKDNTLFKIDFNSLYLTLCKKANGDAPTLLLYLLLHRNTSFKKYLLQRMDLQELIFPILKTLYNAPNSHSHHIYMSLIILLILSEDDTFNKSIHETKLKNITWYTERQLTEISLGGLLILVIIRTIQYNMLKMRDKYLHTNCLAALANMSSQFRDLHPYVSQRLVSLFETIAKKYQKLSKRLENNKTNEANETTITINQDAAELEQDINVLEEVLRMVLEILNSALSTQLIHNPNLIYTLLYNKHVFEAFKDNVVFQDIIHNIEIVIKYFSQILADKSQQNEVDAQQVLQVIQQGGKYWPKDKITKFPDLKFKYVEEEQPEEFFIPYVWELVSQQSILNWNTSSATSIAIC</sequence>
<keyword evidence="3" id="KW-0519">Myristate</keyword>
<keyword evidence="5" id="KW-0175">Coiled coil</keyword>
<dbReference type="RefSeq" id="XP_030765685.1">
    <property type="nucleotide sequence ID" value="XM_030909825.1"/>
</dbReference>
<accession>A0A6J2YSC0</accession>
<dbReference type="AlphaFoldDB" id="A0A6J2YSC0"/>
<protein>
    <recommendedName>
        <fullName evidence="2">Dymeclin</fullName>
    </recommendedName>
</protein>
<dbReference type="InterPro" id="IPR019142">
    <property type="entry name" value="Dymeclin"/>
</dbReference>
<evidence type="ECO:0000256" key="4">
    <source>
        <dbReference type="ARBA" id="ARBA00023288"/>
    </source>
</evidence>
<dbReference type="InParanoid" id="A0A6J2YSC0"/>
<dbReference type="OrthoDB" id="10253409at2759"/>
<evidence type="ECO:0000313" key="7">
    <source>
        <dbReference type="RefSeq" id="XP_030765685.1"/>
    </source>
</evidence>